<dbReference type="CDD" id="cd02228">
    <property type="entry name" value="cupin_EutQ"/>
    <property type="match status" value="1"/>
</dbReference>
<dbReference type="RefSeq" id="WP_145399053.1">
    <property type="nucleotide sequence ID" value="NZ_VLKU01000009.1"/>
</dbReference>
<evidence type="ECO:0000313" key="3">
    <source>
        <dbReference type="Proteomes" id="UP000316225"/>
    </source>
</evidence>
<dbReference type="SUPFAM" id="SSF51182">
    <property type="entry name" value="RmlC-like cupins"/>
    <property type="match status" value="1"/>
</dbReference>
<dbReference type="InterPro" id="IPR010424">
    <property type="entry name" value="EutQ"/>
</dbReference>
<dbReference type="Pfam" id="PF06249">
    <property type="entry name" value="EutQ"/>
    <property type="match status" value="1"/>
</dbReference>
<reference evidence="2 3" key="1">
    <citation type="journal article" date="2015" name="Stand. Genomic Sci.">
        <title>Genomic Encyclopedia of Bacterial and Archaeal Type Strains, Phase III: the genomes of soil and plant-associated and newly described type strains.</title>
        <authorList>
            <person name="Whitman W.B."/>
            <person name="Woyke T."/>
            <person name="Klenk H.P."/>
            <person name="Zhou Y."/>
            <person name="Lilburn T.G."/>
            <person name="Beck B.J."/>
            <person name="De Vos P."/>
            <person name="Vandamme P."/>
            <person name="Eisen J.A."/>
            <person name="Garrity G."/>
            <person name="Hugenholtz P."/>
            <person name="Kyrpides N.C."/>
        </authorList>
    </citation>
    <scope>NUCLEOTIDE SEQUENCE [LARGE SCALE GENOMIC DNA]</scope>
    <source>
        <strain evidence="2 3">CGMCC 1.5364</strain>
    </source>
</reference>
<dbReference type="Proteomes" id="UP000316225">
    <property type="component" value="Unassembled WGS sequence"/>
</dbReference>
<feature type="chain" id="PRO_5021860662" evidence="1">
    <location>
        <begin position="24"/>
        <end position="141"/>
    </location>
</feature>
<keyword evidence="1" id="KW-0732">Signal</keyword>
<protein>
    <submittedName>
        <fullName evidence="2">Ethanolamine utilization protein EutQ</fullName>
    </submittedName>
</protein>
<proteinExistence type="predicted"/>
<evidence type="ECO:0000313" key="2">
    <source>
        <dbReference type="EMBL" id="TWI31512.1"/>
    </source>
</evidence>
<name>A0A562NH45_9RHOB</name>
<organism evidence="2 3">
    <name type="scientific">Paracoccus sulfuroxidans</name>
    <dbReference type="NCBI Taxonomy" id="384678"/>
    <lineage>
        <taxon>Bacteria</taxon>
        <taxon>Pseudomonadati</taxon>
        <taxon>Pseudomonadota</taxon>
        <taxon>Alphaproteobacteria</taxon>
        <taxon>Rhodobacterales</taxon>
        <taxon>Paracoccaceae</taxon>
        <taxon>Paracoccus</taxon>
    </lineage>
</organism>
<dbReference type="InterPro" id="IPR014710">
    <property type="entry name" value="RmlC-like_jellyroll"/>
</dbReference>
<evidence type="ECO:0000256" key="1">
    <source>
        <dbReference type="SAM" id="SignalP"/>
    </source>
</evidence>
<dbReference type="InterPro" id="IPR011051">
    <property type="entry name" value="RmlC_Cupin_sf"/>
</dbReference>
<dbReference type="OrthoDB" id="3828611at2"/>
<dbReference type="EMBL" id="VLKU01000009">
    <property type="protein sequence ID" value="TWI31512.1"/>
    <property type="molecule type" value="Genomic_DNA"/>
</dbReference>
<comment type="caution">
    <text evidence="2">The sequence shown here is derived from an EMBL/GenBank/DDBJ whole genome shotgun (WGS) entry which is preliminary data.</text>
</comment>
<accession>A0A562NH45</accession>
<sequence>MTTFTKLLLAAGLSFATTGVALAAGAEVTHVPGAQAQDIAPMEVPGVNAWLQDALSAEATDKPLTCGFFRIAKSDEPLIYDYDYDETKIVLDGVITVDDGTKKVDAQKGDVLLLPKGAHITFTTETEGTAWVCGARPRDTA</sequence>
<keyword evidence="3" id="KW-1185">Reference proteome</keyword>
<dbReference type="Gene3D" id="2.60.120.10">
    <property type="entry name" value="Jelly Rolls"/>
    <property type="match status" value="1"/>
</dbReference>
<dbReference type="PANTHER" id="PTHR36169:SF1">
    <property type="entry name" value="ACETATE KINASE EUTQ"/>
    <property type="match status" value="1"/>
</dbReference>
<dbReference type="PANTHER" id="PTHR36169">
    <property type="entry name" value="ETHANOLAMINE UTILIZATION PROTEIN EUTQ"/>
    <property type="match status" value="1"/>
</dbReference>
<gene>
    <name evidence="2" type="ORF">IQ24_02964</name>
</gene>
<feature type="signal peptide" evidence="1">
    <location>
        <begin position="1"/>
        <end position="23"/>
    </location>
</feature>
<dbReference type="AlphaFoldDB" id="A0A562NH45"/>